<sequence length="82" mass="8832">MDTNLYGAISSSILNGVTVVITDTQFIDSFCDYEAGSIFVQVSNTSKDLPLTGYGGGIFLAGNGEYDPSSTKRLDLKRMKIL</sequence>
<dbReference type="AlphaFoldDB" id="A0A5J4VII2"/>
<evidence type="ECO:0000313" key="2">
    <source>
        <dbReference type="Proteomes" id="UP000324800"/>
    </source>
</evidence>
<name>A0A5J4VII2_9EUKA</name>
<protein>
    <submittedName>
        <fullName evidence="1">Uncharacterized protein</fullName>
    </submittedName>
</protein>
<dbReference type="Proteomes" id="UP000324800">
    <property type="component" value="Unassembled WGS sequence"/>
</dbReference>
<organism evidence="1 2">
    <name type="scientific">Streblomastix strix</name>
    <dbReference type="NCBI Taxonomy" id="222440"/>
    <lineage>
        <taxon>Eukaryota</taxon>
        <taxon>Metamonada</taxon>
        <taxon>Preaxostyla</taxon>
        <taxon>Oxymonadida</taxon>
        <taxon>Streblomastigidae</taxon>
        <taxon>Streblomastix</taxon>
    </lineage>
</organism>
<comment type="caution">
    <text evidence="1">The sequence shown here is derived from an EMBL/GenBank/DDBJ whole genome shotgun (WGS) entry which is preliminary data.</text>
</comment>
<dbReference type="EMBL" id="SNRW01006804">
    <property type="protein sequence ID" value="KAA6382401.1"/>
    <property type="molecule type" value="Genomic_DNA"/>
</dbReference>
<gene>
    <name evidence="1" type="ORF">EZS28_022073</name>
</gene>
<accession>A0A5J4VII2</accession>
<evidence type="ECO:0000313" key="1">
    <source>
        <dbReference type="EMBL" id="KAA6382401.1"/>
    </source>
</evidence>
<reference evidence="1 2" key="1">
    <citation type="submission" date="2019-03" db="EMBL/GenBank/DDBJ databases">
        <title>Single cell metagenomics reveals metabolic interactions within the superorganism composed of flagellate Streblomastix strix and complex community of Bacteroidetes bacteria on its surface.</title>
        <authorList>
            <person name="Treitli S.C."/>
            <person name="Kolisko M."/>
            <person name="Husnik F."/>
            <person name="Keeling P."/>
            <person name="Hampl V."/>
        </authorList>
    </citation>
    <scope>NUCLEOTIDE SEQUENCE [LARGE SCALE GENOMIC DNA]</scope>
    <source>
        <strain evidence="1">ST1C</strain>
    </source>
</reference>
<proteinExistence type="predicted"/>